<comment type="similarity">
    <text evidence="1">Belongs to the UDP-glycosyltransferase family.</text>
</comment>
<dbReference type="InterPro" id="IPR050426">
    <property type="entry name" value="Glycosyltransferase_28"/>
</dbReference>
<dbReference type="SUPFAM" id="SSF53756">
    <property type="entry name" value="UDP-Glycosyltransferase/glycogen phosphorylase"/>
    <property type="match status" value="1"/>
</dbReference>
<sequence>MTAADRTGPHRHLAFLPYPAYGHMVPVLPVVAELVERGHRVTCFTTEEFTDRVLATGARPCLYDPPLSSDPPPDVIDADECARAPLKLLEASTAVLPAVEACFADGPPDAVAYDTTLWLTGRLLAARWGRPSVQLSPTFISNEHFNLSDQHTEFAGEIDPAHPAIVAFGERLKEIVTGSGLAPDRQAELFYGHEEFTVAFVPKEFQFAGGTFDERHVFVGPTTPVPAAASAGTAWRPPADGRPVLLVSLGTTVNNRPEFFRQCVEAFAGLPWHIVLALGKRVRPEELGELPPHVEAHPWVPLPEVLAHTSVLLCQSGMGSIMESLRAAVPMVVVPHHPEQHVNARRLTDLGLARVVRREDATAQRLRDAVQAVAGDTALRERVREMSGHVRSAGGAARAADAIEQRLHAPSLEAR</sequence>
<dbReference type="Gene3D" id="3.40.50.2000">
    <property type="entry name" value="Glycogen Phosphorylase B"/>
    <property type="match status" value="2"/>
</dbReference>
<organism evidence="4 5">
    <name type="scientific">Streptomyces kunmingensis</name>
    <dbReference type="NCBI Taxonomy" id="68225"/>
    <lineage>
        <taxon>Bacteria</taxon>
        <taxon>Bacillati</taxon>
        <taxon>Actinomycetota</taxon>
        <taxon>Actinomycetes</taxon>
        <taxon>Kitasatosporales</taxon>
        <taxon>Streptomycetaceae</taxon>
        <taxon>Streptomyces</taxon>
    </lineage>
</organism>
<dbReference type="Pfam" id="PF06722">
    <property type="entry name" value="EryCIII-like_C"/>
    <property type="match status" value="1"/>
</dbReference>
<evidence type="ECO:0000256" key="1">
    <source>
        <dbReference type="ARBA" id="ARBA00009995"/>
    </source>
</evidence>
<dbReference type="InterPro" id="IPR006326">
    <property type="entry name" value="UDPGT_MGT-like"/>
</dbReference>
<dbReference type="CDD" id="cd03784">
    <property type="entry name" value="GT1_Gtf-like"/>
    <property type="match status" value="1"/>
</dbReference>
<dbReference type="InterPro" id="IPR035595">
    <property type="entry name" value="UDP_glycos_trans_CS"/>
</dbReference>
<comment type="caution">
    <text evidence="4">The sequence shown here is derived from an EMBL/GenBank/DDBJ whole genome shotgun (WGS) entry which is preliminary data.</text>
</comment>
<dbReference type="PROSITE" id="PS00375">
    <property type="entry name" value="UDPGT"/>
    <property type="match status" value="1"/>
</dbReference>
<evidence type="ECO:0000313" key="4">
    <source>
        <dbReference type="EMBL" id="MEB3959102.1"/>
    </source>
</evidence>
<reference evidence="4 5" key="1">
    <citation type="submission" date="2022-10" db="EMBL/GenBank/DDBJ databases">
        <authorList>
            <person name="Xie J."/>
            <person name="Shen N."/>
        </authorList>
    </citation>
    <scope>NUCLEOTIDE SEQUENCE [LARGE SCALE GENOMIC DNA]</scope>
    <source>
        <strain evidence="4 5">DSM 41681</strain>
    </source>
</reference>
<dbReference type="InterPro" id="IPR002213">
    <property type="entry name" value="UDP_glucos_trans"/>
</dbReference>
<feature type="domain" description="Erythromycin biosynthesis protein CIII-like C-terminal" evidence="3">
    <location>
        <begin position="268"/>
        <end position="389"/>
    </location>
</feature>
<keyword evidence="2" id="KW-0808">Transferase</keyword>
<dbReference type="EMBL" id="JAOZYB010000004">
    <property type="protein sequence ID" value="MEB3959102.1"/>
    <property type="molecule type" value="Genomic_DNA"/>
</dbReference>
<dbReference type="InterPro" id="IPR010610">
    <property type="entry name" value="EryCIII-like_C"/>
</dbReference>
<evidence type="ECO:0000259" key="3">
    <source>
        <dbReference type="Pfam" id="PF06722"/>
    </source>
</evidence>
<evidence type="ECO:0000313" key="5">
    <source>
        <dbReference type="Proteomes" id="UP001352223"/>
    </source>
</evidence>
<evidence type="ECO:0000256" key="2">
    <source>
        <dbReference type="ARBA" id="ARBA00022679"/>
    </source>
</evidence>
<dbReference type="NCBIfam" id="TIGR01426">
    <property type="entry name" value="MGT"/>
    <property type="match status" value="1"/>
</dbReference>
<dbReference type="Proteomes" id="UP001352223">
    <property type="component" value="Unassembled WGS sequence"/>
</dbReference>
<keyword evidence="5" id="KW-1185">Reference proteome</keyword>
<accession>A0ABU6C4J4</accession>
<dbReference type="RefSeq" id="WP_324766089.1">
    <property type="nucleotide sequence ID" value="NZ_BAAATS010000038.1"/>
</dbReference>
<dbReference type="PANTHER" id="PTHR48050:SF13">
    <property type="entry name" value="STEROL 3-BETA-GLUCOSYLTRANSFERASE UGT80A2"/>
    <property type="match status" value="1"/>
</dbReference>
<proteinExistence type="inferred from homology"/>
<gene>
    <name evidence="4" type="ORF">OKJ48_02345</name>
</gene>
<dbReference type="PANTHER" id="PTHR48050">
    <property type="entry name" value="STEROL 3-BETA-GLUCOSYLTRANSFERASE"/>
    <property type="match status" value="1"/>
</dbReference>
<protein>
    <submittedName>
        <fullName evidence="4">MGT family glycosyltransferase</fullName>
    </submittedName>
</protein>
<name>A0ABU6C4J4_9ACTN</name>